<evidence type="ECO:0000259" key="22">
    <source>
        <dbReference type="Pfam" id="PF00749"/>
    </source>
</evidence>
<dbReference type="Pfam" id="PF00749">
    <property type="entry name" value="tRNA-synt_1c"/>
    <property type="match status" value="1"/>
</dbReference>
<evidence type="ECO:0000256" key="6">
    <source>
        <dbReference type="ARBA" id="ARBA00022840"/>
    </source>
</evidence>
<dbReference type="InterPro" id="IPR004527">
    <property type="entry name" value="Glu-tRNA-ligase_bac/mito"/>
</dbReference>
<keyword evidence="10" id="KW-0496">Mitochondrion</keyword>
<accession>A0A6P3QZV3</accession>
<evidence type="ECO:0000256" key="20">
    <source>
        <dbReference type="ARBA" id="ARBA00059125"/>
    </source>
</evidence>
<organism evidence="24 25">
    <name type="scientific">Pteropus vampyrus</name>
    <name type="common">Large flying fox</name>
    <dbReference type="NCBI Taxonomy" id="132908"/>
    <lineage>
        <taxon>Eukaryota</taxon>
        <taxon>Metazoa</taxon>
        <taxon>Chordata</taxon>
        <taxon>Craniata</taxon>
        <taxon>Vertebrata</taxon>
        <taxon>Euteleostomi</taxon>
        <taxon>Mammalia</taxon>
        <taxon>Eutheria</taxon>
        <taxon>Laurasiatheria</taxon>
        <taxon>Chiroptera</taxon>
        <taxon>Yinpterochiroptera</taxon>
        <taxon>Pteropodoidea</taxon>
        <taxon>Pteropodidae</taxon>
        <taxon>Pteropodinae</taxon>
        <taxon>Pteropus</taxon>
    </lineage>
</organism>
<evidence type="ECO:0000256" key="2">
    <source>
        <dbReference type="ARBA" id="ARBA00007894"/>
    </source>
</evidence>
<dbReference type="InterPro" id="IPR020058">
    <property type="entry name" value="Glu/Gln-tRNA-synth_Ib_cat-dom"/>
</dbReference>
<feature type="domain" description="Aminoacyl-tRNA synthetase class I anticodon-binding" evidence="23">
    <location>
        <begin position="375"/>
        <end position="521"/>
    </location>
</feature>
<dbReference type="Gene3D" id="1.10.10.350">
    <property type="match status" value="1"/>
</dbReference>
<dbReference type="InterPro" id="IPR020751">
    <property type="entry name" value="aa-tRNA-synth_I_codon-bd_sub2"/>
</dbReference>
<evidence type="ECO:0000256" key="10">
    <source>
        <dbReference type="ARBA" id="ARBA00023128"/>
    </source>
</evidence>
<dbReference type="FunFam" id="3.40.50.620:FF:000045">
    <property type="entry name" value="Glutamate--tRNA ligase, mitochondrial"/>
    <property type="match status" value="1"/>
</dbReference>
<keyword evidence="6 21" id="KW-0067">ATP-binding</keyword>
<evidence type="ECO:0000256" key="15">
    <source>
        <dbReference type="ARBA" id="ARBA00044251"/>
    </source>
</evidence>
<reference evidence="25" key="1">
    <citation type="submission" date="2025-08" db="UniProtKB">
        <authorList>
            <consortium name="RefSeq"/>
        </authorList>
    </citation>
    <scope>IDENTIFICATION</scope>
    <source>
        <tissue evidence="25">Kidney</tissue>
    </source>
</reference>
<comment type="catalytic activity">
    <reaction evidence="18">
        <text>tRNA(Glx) + L-glutamate + ATP = L-glutamyl-tRNA(Glx) + AMP + diphosphate</text>
        <dbReference type="Rhea" id="RHEA:18397"/>
        <dbReference type="Rhea" id="RHEA-COMP:9713"/>
        <dbReference type="Rhea" id="RHEA-COMP:9716"/>
        <dbReference type="ChEBI" id="CHEBI:29985"/>
        <dbReference type="ChEBI" id="CHEBI:30616"/>
        <dbReference type="ChEBI" id="CHEBI:33019"/>
        <dbReference type="ChEBI" id="CHEBI:78442"/>
        <dbReference type="ChEBI" id="CHEBI:78520"/>
        <dbReference type="ChEBI" id="CHEBI:456215"/>
        <dbReference type="EC" id="6.1.1.24"/>
    </reaction>
    <physiologicalReaction direction="left-to-right" evidence="18">
        <dbReference type="Rhea" id="RHEA:18398"/>
    </physiologicalReaction>
</comment>
<dbReference type="KEGG" id="pvp:105301664"/>
<evidence type="ECO:0000313" key="24">
    <source>
        <dbReference type="Proteomes" id="UP000515202"/>
    </source>
</evidence>
<dbReference type="OMA" id="QAPRYDN"/>
<dbReference type="GO" id="GO:0008270">
    <property type="term" value="F:zinc ion binding"/>
    <property type="evidence" value="ECO:0007669"/>
    <property type="project" value="InterPro"/>
</dbReference>
<evidence type="ECO:0000256" key="11">
    <source>
        <dbReference type="ARBA" id="ARBA00023146"/>
    </source>
</evidence>
<protein>
    <recommendedName>
        <fullName evidence="14">Nondiscriminating glutamyl-tRNA synthetase EARS2, mitochondrial</fullName>
        <ecNumber evidence="3">6.1.1.17</ecNumber>
        <ecNumber evidence="13">6.1.1.24</ecNumber>
    </recommendedName>
    <alternativeName>
        <fullName evidence="16">Glutamate--tRNA(Gln) ligase EARS2, mitochondrial</fullName>
    </alternativeName>
    <alternativeName>
        <fullName evidence="12">Glutamyl-tRNA synthetase</fullName>
    </alternativeName>
    <alternativeName>
        <fullName evidence="15">Mitochondrial glutamyl-tRNA synthetase</fullName>
    </alternativeName>
</protein>
<comment type="catalytic activity">
    <reaction evidence="17">
        <text>tRNA(Glu) + L-glutamate + ATP = L-glutamyl-tRNA(Glu) + AMP + diphosphate</text>
        <dbReference type="Rhea" id="RHEA:23540"/>
        <dbReference type="Rhea" id="RHEA-COMP:9663"/>
        <dbReference type="Rhea" id="RHEA-COMP:9680"/>
        <dbReference type="ChEBI" id="CHEBI:29985"/>
        <dbReference type="ChEBI" id="CHEBI:30616"/>
        <dbReference type="ChEBI" id="CHEBI:33019"/>
        <dbReference type="ChEBI" id="CHEBI:78442"/>
        <dbReference type="ChEBI" id="CHEBI:78520"/>
        <dbReference type="ChEBI" id="CHEBI:456215"/>
        <dbReference type="EC" id="6.1.1.17"/>
    </reaction>
    <physiologicalReaction direction="left-to-right" evidence="17">
        <dbReference type="Rhea" id="RHEA:23541"/>
    </physiologicalReaction>
</comment>
<keyword evidence="7" id="KW-0694">RNA-binding</keyword>
<dbReference type="HAMAP" id="MF_00022">
    <property type="entry name" value="Glu_tRNA_synth_type1"/>
    <property type="match status" value="1"/>
</dbReference>
<comment type="subcellular location">
    <subcellularLocation>
        <location evidence="1">Mitochondrion matrix</location>
    </subcellularLocation>
</comment>
<dbReference type="EC" id="6.1.1.17" evidence="3"/>
<evidence type="ECO:0000256" key="4">
    <source>
        <dbReference type="ARBA" id="ARBA00022598"/>
    </source>
</evidence>
<dbReference type="RefSeq" id="XP_011372731.1">
    <property type="nucleotide sequence ID" value="XM_011374429.2"/>
</dbReference>
<evidence type="ECO:0000256" key="12">
    <source>
        <dbReference type="ARBA" id="ARBA00030865"/>
    </source>
</evidence>
<dbReference type="InterPro" id="IPR033910">
    <property type="entry name" value="GluRS_core"/>
</dbReference>
<evidence type="ECO:0000256" key="7">
    <source>
        <dbReference type="ARBA" id="ARBA00022884"/>
    </source>
</evidence>
<evidence type="ECO:0000256" key="5">
    <source>
        <dbReference type="ARBA" id="ARBA00022741"/>
    </source>
</evidence>
<evidence type="ECO:0000256" key="19">
    <source>
        <dbReference type="ARBA" id="ARBA00047689"/>
    </source>
</evidence>
<keyword evidence="8 21" id="KW-0648">Protein biosynthesis</keyword>
<dbReference type="GO" id="GO:0004818">
    <property type="term" value="F:glutamate-tRNA ligase activity"/>
    <property type="evidence" value="ECO:0007669"/>
    <property type="project" value="UniProtKB-EC"/>
</dbReference>
<feature type="domain" description="Glutamyl/glutaminyl-tRNA synthetase class Ib catalytic" evidence="22">
    <location>
        <begin position="37"/>
        <end position="351"/>
    </location>
</feature>
<dbReference type="InterPro" id="IPR008925">
    <property type="entry name" value="aa_tRNA-synth_I_cd-bd_sf"/>
</dbReference>
<evidence type="ECO:0000256" key="9">
    <source>
        <dbReference type="ARBA" id="ARBA00022946"/>
    </source>
</evidence>
<dbReference type="GO" id="GO:0050561">
    <property type="term" value="F:glutamate-tRNA(Gln) ligase activity"/>
    <property type="evidence" value="ECO:0007669"/>
    <property type="project" value="UniProtKB-EC"/>
</dbReference>
<dbReference type="Proteomes" id="UP000515202">
    <property type="component" value="Unplaced"/>
</dbReference>
<name>A0A6P3QZV3_PTEVA</name>
<dbReference type="PANTHER" id="PTHR43311">
    <property type="entry name" value="GLUTAMATE--TRNA LIGASE"/>
    <property type="match status" value="1"/>
</dbReference>
<dbReference type="CDD" id="cd00808">
    <property type="entry name" value="GluRS_core"/>
    <property type="match status" value="1"/>
</dbReference>
<evidence type="ECO:0000259" key="23">
    <source>
        <dbReference type="Pfam" id="PF19269"/>
    </source>
</evidence>
<dbReference type="InterPro" id="IPR000924">
    <property type="entry name" value="Glu/Gln-tRNA-synth"/>
</dbReference>
<keyword evidence="4 21" id="KW-0436">Ligase</keyword>
<keyword evidence="24" id="KW-1185">Reference proteome</keyword>
<dbReference type="AlphaFoldDB" id="A0A6P3QZV3"/>
<evidence type="ECO:0000256" key="13">
    <source>
        <dbReference type="ARBA" id="ARBA00044054"/>
    </source>
</evidence>
<evidence type="ECO:0000256" key="1">
    <source>
        <dbReference type="ARBA" id="ARBA00004305"/>
    </source>
</evidence>
<dbReference type="Gene3D" id="3.40.50.620">
    <property type="entry name" value="HUPs"/>
    <property type="match status" value="1"/>
</dbReference>
<evidence type="ECO:0000256" key="17">
    <source>
        <dbReference type="ARBA" id="ARBA00047366"/>
    </source>
</evidence>
<evidence type="ECO:0000256" key="14">
    <source>
        <dbReference type="ARBA" id="ARBA00044142"/>
    </source>
</evidence>
<dbReference type="InterPro" id="IPR045462">
    <property type="entry name" value="aa-tRNA-synth_I_cd-bd"/>
</dbReference>
<dbReference type="PANTHER" id="PTHR43311:SF2">
    <property type="entry name" value="GLUTAMATE--TRNA LIGASE, MITOCHONDRIAL-RELATED"/>
    <property type="match status" value="1"/>
</dbReference>
<evidence type="ECO:0000313" key="25">
    <source>
        <dbReference type="RefSeq" id="XP_011372731.1"/>
    </source>
</evidence>
<dbReference type="CTD" id="124454"/>
<evidence type="ECO:0000256" key="21">
    <source>
        <dbReference type="RuleBase" id="RU363037"/>
    </source>
</evidence>
<dbReference type="InterPro" id="IPR049940">
    <property type="entry name" value="GluQ/Sye"/>
</dbReference>
<gene>
    <name evidence="25" type="primary">EARS2</name>
</gene>
<keyword evidence="5 21" id="KW-0547">Nucleotide-binding</keyword>
<comment type="similarity">
    <text evidence="2">Belongs to the class-I aminoacyl-tRNA synthetase family. Glutamate--tRNA ligase type 1 subfamily.</text>
</comment>
<dbReference type="InterPro" id="IPR014729">
    <property type="entry name" value="Rossmann-like_a/b/a_fold"/>
</dbReference>
<keyword evidence="9" id="KW-0809">Transit peptide</keyword>
<dbReference type="GO" id="GO:0005524">
    <property type="term" value="F:ATP binding"/>
    <property type="evidence" value="ECO:0007669"/>
    <property type="project" value="UniProtKB-KW"/>
</dbReference>
<comment type="catalytic activity">
    <reaction evidence="19">
        <text>tRNA(Gln) + L-glutamate + ATP = L-glutamyl-tRNA(Gln) + AMP + diphosphate</text>
        <dbReference type="Rhea" id="RHEA:64612"/>
        <dbReference type="Rhea" id="RHEA-COMP:9662"/>
        <dbReference type="Rhea" id="RHEA-COMP:9684"/>
        <dbReference type="ChEBI" id="CHEBI:29985"/>
        <dbReference type="ChEBI" id="CHEBI:30616"/>
        <dbReference type="ChEBI" id="CHEBI:33019"/>
        <dbReference type="ChEBI" id="CHEBI:78442"/>
        <dbReference type="ChEBI" id="CHEBI:78520"/>
        <dbReference type="ChEBI" id="CHEBI:456215"/>
    </reaction>
    <physiologicalReaction direction="left-to-right" evidence="19">
        <dbReference type="Rhea" id="RHEA:64613"/>
    </physiologicalReaction>
</comment>
<dbReference type="NCBIfam" id="TIGR00464">
    <property type="entry name" value="gltX_bact"/>
    <property type="match status" value="1"/>
</dbReference>
<evidence type="ECO:0000256" key="16">
    <source>
        <dbReference type="ARBA" id="ARBA00044313"/>
    </source>
</evidence>
<dbReference type="EC" id="6.1.1.24" evidence="13"/>
<evidence type="ECO:0000256" key="3">
    <source>
        <dbReference type="ARBA" id="ARBA00012835"/>
    </source>
</evidence>
<dbReference type="GO" id="GO:0070127">
    <property type="term" value="P:tRNA aminoacylation for mitochondrial protein translation"/>
    <property type="evidence" value="ECO:0007669"/>
    <property type="project" value="Ensembl"/>
</dbReference>
<dbReference type="GO" id="GO:0000049">
    <property type="term" value="F:tRNA binding"/>
    <property type="evidence" value="ECO:0007669"/>
    <property type="project" value="InterPro"/>
</dbReference>
<comment type="function">
    <text evidence="20">Non-discriminating glutamyl-tRNA synthetase that catalyzes aminoacylation of both mitochondrial tRNA(Glu) and tRNA(Gln) and participates in RNA aminoacylation for mitochondrial protein translation. Attachs glutamate to tRNA(Glu) or tRNA(Gln) in a two-step reaction: glutamate is first activated by ATP to form Glu-AMP and then transferred to the acceptor end of tRNA(Glu) or tRNA(Gln). In vitro, cytoplasmic tRNA(Gln) is slightly glutamylated, but with low activity.</text>
</comment>
<dbReference type="OrthoDB" id="428822at2759"/>
<evidence type="ECO:0000256" key="8">
    <source>
        <dbReference type="ARBA" id="ARBA00022917"/>
    </source>
</evidence>
<dbReference type="GO" id="GO:0006424">
    <property type="term" value="P:glutamyl-tRNA aminoacylation"/>
    <property type="evidence" value="ECO:0007669"/>
    <property type="project" value="Ensembl"/>
</dbReference>
<dbReference type="GO" id="GO:0005759">
    <property type="term" value="C:mitochondrial matrix"/>
    <property type="evidence" value="ECO:0007669"/>
    <property type="project" value="UniProtKB-SubCell"/>
</dbReference>
<dbReference type="PRINTS" id="PR00987">
    <property type="entry name" value="TRNASYNTHGLU"/>
</dbReference>
<evidence type="ECO:0000256" key="18">
    <source>
        <dbReference type="ARBA" id="ARBA00047479"/>
    </source>
</evidence>
<dbReference type="PROSITE" id="PS00178">
    <property type="entry name" value="AA_TRNA_LIGASE_I"/>
    <property type="match status" value="1"/>
</dbReference>
<dbReference type="Pfam" id="PF19269">
    <property type="entry name" value="Anticodon_2"/>
    <property type="match status" value="1"/>
</dbReference>
<sequence>MAALLRRLLRPGRPLAALGRSLGRREASLGIDPGAAVRVRFAPSPTGFLHLGGLRTALYNYIFAKKHGGSFILRLEDTDQTRLVPGAAENIEDMLEWAGIPPDESPRRGGPAGPYLQSQRLELYAQAADALLRTGAAYRCFCSPQRLELLKKEALRSRQTPRYDNRCRDLSPRQVAEKLAKHPKPAVRFRLEEAAPAFQDLVYGWNRHEVASVEGDPVILKSDGFPTYHLACVVDDHHMGVSHVLRGSEWLVSTSKHLLLYRALGWQPPRFAHLPLLLNRDGSKLSKRQGDIFLERFAAAGFLPGALLDIITHCGSGFAENQMGRTLPELITQFDLTRITSHSALLDLEKLPEFNRLHLRRLLGDATQRHQLVQKLQALVGEAFGSQRPDSAVLDPAYVERVILLRQGHICRLQDLVSPAHSYLWTRPAVGRAELGALSEKADVIAKRVLGLFEGPARSLTQDTLNAELKKLSDDLEGTKHSHVMKLLRVALSGQPQGPPVAEMMVSLGPEEVRERIQKALSS</sequence>
<keyword evidence="11 21" id="KW-0030">Aminoacyl-tRNA synthetase</keyword>
<dbReference type="SUPFAM" id="SSF52374">
    <property type="entry name" value="Nucleotidylyl transferase"/>
    <property type="match status" value="1"/>
</dbReference>
<dbReference type="FunFam" id="1.10.10.350:FF:000003">
    <property type="entry name" value="probable glutamate--tRNA ligase, mitochondrial isoform X2"/>
    <property type="match status" value="1"/>
</dbReference>
<dbReference type="GeneID" id="105301664"/>
<dbReference type="InterPro" id="IPR001412">
    <property type="entry name" value="aa-tRNA-synth_I_CS"/>
</dbReference>
<dbReference type="SUPFAM" id="SSF48163">
    <property type="entry name" value="An anticodon-binding domain of class I aminoacyl-tRNA synthetases"/>
    <property type="match status" value="1"/>
</dbReference>
<proteinExistence type="inferred from homology"/>